<keyword evidence="4" id="KW-1185">Reference proteome</keyword>
<evidence type="ECO:0000256" key="1">
    <source>
        <dbReference type="ARBA" id="ARBA00023002"/>
    </source>
</evidence>
<name>A0A0B6S8H1_BURPL</name>
<dbReference type="Gene3D" id="3.10.20.440">
    <property type="entry name" value="2Fe-2S iron-sulphur cluster binding domain, sarcosine oxidase, alpha subunit, N-terminal domain"/>
    <property type="match status" value="1"/>
</dbReference>
<sequence length="175" mass="17736">MSQPARPPAFPPPPAGPQLVRVAETGRARVPFVLDGVAVEALAGDTLLTAILTRQRYLRDSEFGDGPRAGFCLIGACQDCWVRTEDGTRLRACSTPLREGMRVVTRAAWAAGGGDATRAVPVGEAAASRTAAASAGPGEPQGSAAPAGPREEPAAPIAALPPAAPAHPTTDGGAR</sequence>
<protein>
    <submittedName>
        <fullName evidence="3">Uncharacterized protein</fullName>
    </submittedName>
</protein>
<organism evidence="3 4">
    <name type="scientific">Burkholderia plantarii</name>
    <dbReference type="NCBI Taxonomy" id="41899"/>
    <lineage>
        <taxon>Bacteria</taxon>
        <taxon>Pseudomonadati</taxon>
        <taxon>Pseudomonadota</taxon>
        <taxon>Betaproteobacteria</taxon>
        <taxon>Burkholderiales</taxon>
        <taxon>Burkholderiaceae</taxon>
        <taxon>Burkholderia</taxon>
    </lineage>
</organism>
<evidence type="ECO:0000313" key="4">
    <source>
        <dbReference type="Proteomes" id="UP000031838"/>
    </source>
</evidence>
<feature type="compositionally biased region" description="Low complexity" evidence="2">
    <location>
        <begin position="144"/>
        <end position="161"/>
    </location>
</feature>
<dbReference type="AlphaFoldDB" id="A0A0B6S8H1"/>
<feature type="region of interest" description="Disordered" evidence="2">
    <location>
        <begin position="128"/>
        <end position="175"/>
    </location>
</feature>
<keyword evidence="1" id="KW-0560">Oxidoreductase</keyword>
<dbReference type="InterPro" id="IPR036010">
    <property type="entry name" value="2Fe-2S_ferredoxin-like_sf"/>
</dbReference>
<dbReference type="GO" id="GO:0051536">
    <property type="term" value="F:iron-sulfur cluster binding"/>
    <property type="evidence" value="ECO:0007669"/>
    <property type="project" value="InterPro"/>
</dbReference>
<proteinExistence type="predicted"/>
<reference evidence="4" key="1">
    <citation type="submission" date="2011-03" db="EMBL/GenBank/DDBJ databases">
        <authorList>
            <person name="Voget S."/>
            <person name="Streit W.R."/>
            <person name="Jaeger K.E."/>
            <person name="Daniel R."/>
        </authorList>
    </citation>
    <scope>NUCLEOTIDE SEQUENCE [LARGE SCALE GENOMIC DNA]</scope>
    <source>
        <strain evidence="4">PG1</strain>
    </source>
</reference>
<evidence type="ECO:0000256" key="2">
    <source>
        <dbReference type="SAM" id="MobiDB-lite"/>
    </source>
</evidence>
<dbReference type="InterPro" id="IPR042204">
    <property type="entry name" value="2Fe-2S-bd_N"/>
</dbReference>
<dbReference type="HOGENOM" id="CLU_1529775_0_0_4"/>
<accession>A0A0B6S8H1</accession>
<dbReference type="Pfam" id="PF13510">
    <property type="entry name" value="Fer2_4"/>
    <property type="match status" value="1"/>
</dbReference>
<reference evidence="3 4" key="2">
    <citation type="journal article" date="2016" name="Appl. Microbiol. Biotechnol.">
        <title>Mutations improving production and secretion of extracellular lipase by Burkholderia glumae PG1.</title>
        <authorList>
            <person name="Knapp A."/>
            <person name="Voget S."/>
            <person name="Gao R."/>
            <person name="Zaburannyi N."/>
            <person name="Krysciak D."/>
            <person name="Breuer M."/>
            <person name="Hauer B."/>
            <person name="Streit W.R."/>
            <person name="Muller R."/>
            <person name="Daniel R."/>
            <person name="Jaeger K.E."/>
        </authorList>
    </citation>
    <scope>NUCLEOTIDE SEQUENCE [LARGE SCALE GENOMIC DNA]</scope>
    <source>
        <strain evidence="3 4">PG1</strain>
    </source>
</reference>
<dbReference type="KEGG" id="bgp:BGL_2c15280"/>
<gene>
    <name evidence="3" type="ORF">BGL_2c15280</name>
</gene>
<dbReference type="Proteomes" id="UP000031838">
    <property type="component" value="Chromosome 2"/>
</dbReference>
<dbReference type="EMBL" id="CP002581">
    <property type="protein sequence ID" value="AJK49595.1"/>
    <property type="molecule type" value="Genomic_DNA"/>
</dbReference>
<evidence type="ECO:0000313" key="3">
    <source>
        <dbReference type="EMBL" id="AJK49595.1"/>
    </source>
</evidence>
<dbReference type="GO" id="GO:0016491">
    <property type="term" value="F:oxidoreductase activity"/>
    <property type="evidence" value="ECO:0007669"/>
    <property type="project" value="UniProtKB-KW"/>
</dbReference>
<dbReference type="SUPFAM" id="SSF54292">
    <property type="entry name" value="2Fe-2S ferredoxin-like"/>
    <property type="match status" value="1"/>
</dbReference>